<evidence type="ECO:0000256" key="1">
    <source>
        <dbReference type="SAM" id="Phobius"/>
    </source>
</evidence>
<keyword evidence="3" id="KW-1185">Reference proteome</keyword>
<feature type="transmembrane region" description="Helical" evidence="1">
    <location>
        <begin position="98"/>
        <end position="118"/>
    </location>
</feature>
<keyword evidence="1" id="KW-0472">Membrane</keyword>
<feature type="transmembrane region" description="Helical" evidence="1">
    <location>
        <begin position="130"/>
        <end position="149"/>
    </location>
</feature>
<dbReference type="KEGG" id="aup:AsAng_0043520"/>
<keyword evidence="1" id="KW-1133">Transmembrane helix</keyword>
<evidence type="ECO:0000313" key="2">
    <source>
        <dbReference type="EMBL" id="BDS13613.1"/>
    </source>
</evidence>
<keyword evidence="1" id="KW-0812">Transmembrane</keyword>
<organism evidence="2 3">
    <name type="scientific">Aureispira anguillae</name>
    <dbReference type="NCBI Taxonomy" id="2864201"/>
    <lineage>
        <taxon>Bacteria</taxon>
        <taxon>Pseudomonadati</taxon>
        <taxon>Bacteroidota</taxon>
        <taxon>Saprospiria</taxon>
        <taxon>Saprospirales</taxon>
        <taxon>Saprospiraceae</taxon>
        <taxon>Aureispira</taxon>
    </lineage>
</organism>
<feature type="transmembrane region" description="Helical" evidence="1">
    <location>
        <begin position="16"/>
        <end position="35"/>
    </location>
</feature>
<dbReference type="AlphaFoldDB" id="A0A915YIB6"/>
<feature type="transmembrane region" description="Helical" evidence="1">
    <location>
        <begin position="57"/>
        <end position="77"/>
    </location>
</feature>
<reference evidence="2" key="1">
    <citation type="submission" date="2022-09" db="EMBL/GenBank/DDBJ databases">
        <title>Aureispira anguillicida sp. nov., isolated from Leptocephalus of Japanese eel Anguilla japonica.</title>
        <authorList>
            <person name="Yuasa K."/>
            <person name="Mekata T."/>
            <person name="Ikunari K."/>
        </authorList>
    </citation>
    <scope>NUCLEOTIDE SEQUENCE</scope>
    <source>
        <strain evidence="2">EL160426</strain>
    </source>
</reference>
<sequence length="168" mass="20266">MERKMINKMTEKQTKRIFWGTFVIGIITFFCPFIAEQIRLEVYWNVTKSFFIVERTINLRILILMLLLLGTFVWLPIMGVTFYRYSTKQCYWNIKQRLMNCFLLGVGSSIYWLPIYVVYTGEDLLTIFEWGYWLLLICTTIMFLCYLNLQKKQLTEDKDLFAHLIEDE</sequence>
<dbReference type="EMBL" id="AP026867">
    <property type="protein sequence ID" value="BDS13613.1"/>
    <property type="molecule type" value="Genomic_DNA"/>
</dbReference>
<gene>
    <name evidence="2" type="ORF">AsAng_0043520</name>
</gene>
<dbReference type="Proteomes" id="UP001060919">
    <property type="component" value="Chromosome"/>
</dbReference>
<protein>
    <submittedName>
        <fullName evidence="2">Uncharacterized protein</fullName>
    </submittedName>
</protein>
<proteinExistence type="predicted"/>
<accession>A0A915YIB6</accession>
<evidence type="ECO:0000313" key="3">
    <source>
        <dbReference type="Proteomes" id="UP001060919"/>
    </source>
</evidence>
<name>A0A915YIB6_9BACT</name>